<comment type="caution">
    <text evidence="2">The sequence shown here is derived from an EMBL/GenBank/DDBJ whole genome shotgun (WGS) entry which is preliminary data.</text>
</comment>
<feature type="domain" description="CobQ/CobB/MinD/ParA nucleotide binding" evidence="1">
    <location>
        <begin position="4"/>
        <end position="182"/>
    </location>
</feature>
<dbReference type="InterPro" id="IPR027417">
    <property type="entry name" value="P-loop_NTPase"/>
</dbReference>
<dbReference type="AlphaFoldDB" id="A0A1E2UMD8"/>
<protein>
    <submittedName>
        <fullName evidence="2">Cobyrinic acid a,c-diamide synthase</fullName>
    </submittedName>
</protein>
<accession>A0A1E2UMD8</accession>
<organism evidence="2 3">
    <name type="scientific">Candidatus Thiodiazotropha endoloripes</name>
    <dbReference type="NCBI Taxonomy" id="1818881"/>
    <lineage>
        <taxon>Bacteria</taxon>
        <taxon>Pseudomonadati</taxon>
        <taxon>Pseudomonadota</taxon>
        <taxon>Gammaproteobacteria</taxon>
        <taxon>Chromatiales</taxon>
        <taxon>Sedimenticolaceae</taxon>
        <taxon>Candidatus Thiodiazotropha</taxon>
    </lineage>
</organism>
<sequence length="208" mass="23418">MRTIMLMNAKGGCGKTTIATNLATWYADEGKKVALTDFDPQKSTLDWLEARKDYEGIPDIEAIDALAGPIKPAKGTDILIMDAPAGVHGKTINKMLLRVDTLILPVLPSPIDMRACNRFLTELLESGRVSKHQTRIGIVANRVKENTRIYHDLESYLGHLKIPFITHFRESQNYIRSAERGLALFELAPSQVYKDVILWDPLFKWLKA</sequence>
<dbReference type="CDD" id="cd02042">
    <property type="entry name" value="ParAB_family"/>
    <property type="match status" value="1"/>
</dbReference>
<proteinExistence type="predicted"/>
<dbReference type="Pfam" id="PF01656">
    <property type="entry name" value="CbiA"/>
    <property type="match status" value="1"/>
</dbReference>
<dbReference type="EMBL" id="LVJZ01000003">
    <property type="protein sequence ID" value="ODB95877.1"/>
    <property type="molecule type" value="Genomic_DNA"/>
</dbReference>
<dbReference type="Proteomes" id="UP000094849">
    <property type="component" value="Unassembled WGS sequence"/>
</dbReference>
<name>A0A1E2UMD8_9GAMM</name>
<reference evidence="2 3" key="1">
    <citation type="submission" date="2016-03" db="EMBL/GenBank/DDBJ databases">
        <title>Chemosynthetic sulphur-oxidizing symbionts of marine invertebrate animals are capable of nitrogen fixation.</title>
        <authorList>
            <person name="Petersen J.M."/>
            <person name="Kemper A."/>
            <person name="Gruber-Vodicka H."/>
            <person name="Cardini U."/>
            <person name="Geest Mvander."/>
            <person name="Kleiner M."/>
            <person name="Bulgheresi S."/>
            <person name="Fussmann M."/>
            <person name="Herbold C."/>
            <person name="Seah B.K.B."/>
            <person name="Antony C.Paul."/>
            <person name="Liu D."/>
            <person name="Belitz A."/>
            <person name="Weber M."/>
        </authorList>
    </citation>
    <scope>NUCLEOTIDE SEQUENCE [LARGE SCALE GENOMIC DNA]</scope>
    <source>
        <strain evidence="2">G_D</strain>
    </source>
</reference>
<evidence type="ECO:0000313" key="3">
    <source>
        <dbReference type="Proteomes" id="UP000094849"/>
    </source>
</evidence>
<dbReference type="PANTHER" id="PTHR13696:SF96">
    <property type="entry name" value="COBQ_COBB_MIND_PARA NUCLEOTIDE BINDING DOMAIN-CONTAINING PROTEIN"/>
    <property type="match status" value="1"/>
</dbReference>
<dbReference type="SUPFAM" id="SSF52540">
    <property type="entry name" value="P-loop containing nucleoside triphosphate hydrolases"/>
    <property type="match status" value="1"/>
</dbReference>
<gene>
    <name evidence="2" type="ORF">A3196_03345</name>
</gene>
<dbReference type="InterPro" id="IPR050678">
    <property type="entry name" value="DNA_Partitioning_ATPase"/>
</dbReference>
<dbReference type="PANTHER" id="PTHR13696">
    <property type="entry name" value="P-LOOP CONTAINING NUCLEOSIDE TRIPHOSPHATE HYDROLASE"/>
    <property type="match status" value="1"/>
</dbReference>
<dbReference type="RefSeq" id="WP_069024134.1">
    <property type="nucleotide sequence ID" value="NZ_LVJZ01000003.1"/>
</dbReference>
<dbReference type="InterPro" id="IPR002586">
    <property type="entry name" value="CobQ/CobB/MinD/ParA_Nub-bd_dom"/>
</dbReference>
<dbReference type="STRING" id="1818881.A3196_03345"/>
<keyword evidence="3" id="KW-1185">Reference proteome</keyword>
<evidence type="ECO:0000259" key="1">
    <source>
        <dbReference type="Pfam" id="PF01656"/>
    </source>
</evidence>
<evidence type="ECO:0000313" key="2">
    <source>
        <dbReference type="EMBL" id="ODB95877.1"/>
    </source>
</evidence>
<dbReference type="Gene3D" id="3.40.50.300">
    <property type="entry name" value="P-loop containing nucleotide triphosphate hydrolases"/>
    <property type="match status" value="1"/>
</dbReference>